<dbReference type="Gene3D" id="3.30.110.10">
    <property type="entry name" value="Translation initiation factor 3 (IF-3), C-terminal domain"/>
    <property type="match status" value="1"/>
</dbReference>
<dbReference type="Gene3D" id="3.10.20.80">
    <property type="entry name" value="Translation initiation factor 3 (IF-3), N-terminal domain"/>
    <property type="match status" value="1"/>
</dbReference>
<keyword evidence="11" id="KW-0175">Coiled coil</keyword>
<evidence type="ECO:0000256" key="1">
    <source>
        <dbReference type="ARBA" id="ARBA00001935"/>
    </source>
</evidence>
<dbReference type="InterPro" id="IPR019814">
    <property type="entry name" value="Translation_initiation_fac_3_N"/>
</dbReference>
<gene>
    <name evidence="14" type="ORF">FOZ60_010451</name>
</gene>
<dbReference type="InterPro" id="IPR002429">
    <property type="entry name" value="CcO_II-like_C"/>
</dbReference>
<dbReference type="InterPro" id="IPR036788">
    <property type="entry name" value="T_IF-3_C_sf"/>
</dbReference>
<evidence type="ECO:0000256" key="3">
    <source>
        <dbReference type="ARBA" id="ARBA00007866"/>
    </source>
</evidence>
<dbReference type="AlphaFoldDB" id="A0A7J6NF99"/>
<dbReference type="InterPro" id="IPR008972">
    <property type="entry name" value="Cupredoxin"/>
</dbReference>
<feature type="domain" description="Cytochrome oxidase subunit II copper A binding" evidence="13">
    <location>
        <begin position="36"/>
        <end position="159"/>
    </location>
</feature>
<dbReference type="Pfam" id="PF00116">
    <property type="entry name" value="COX2"/>
    <property type="match status" value="1"/>
</dbReference>
<dbReference type="PANTHER" id="PTHR22888">
    <property type="entry name" value="CYTOCHROME C OXIDASE, SUBUNIT II"/>
    <property type="match status" value="1"/>
</dbReference>
<keyword evidence="8" id="KW-0472">Membrane</keyword>
<evidence type="ECO:0000256" key="11">
    <source>
        <dbReference type="SAM" id="Coils"/>
    </source>
</evidence>
<dbReference type="GO" id="GO:0016020">
    <property type="term" value="C:membrane"/>
    <property type="evidence" value="ECO:0007669"/>
    <property type="project" value="UniProtKB-SubCell"/>
</dbReference>
<reference evidence="14 15" key="1">
    <citation type="submission" date="2020-04" db="EMBL/GenBank/DDBJ databases">
        <title>Perkinsus olseni comparative genomics.</title>
        <authorList>
            <person name="Bogema D.R."/>
        </authorList>
    </citation>
    <scope>NUCLEOTIDE SEQUENCE [LARGE SCALE GENOMIC DNA]</scope>
    <source>
        <strain evidence="14">00978-12</strain>
    </source>
</reference>
<evidence type="ECO:0000256" key="9">
    <source>
        <dbReference type="ARBA" id="ARBA00031389"/>
    </source>
</evidence>
<dbReference type="Proteomes" id="UP000541610">
    <property type="component" value="Unassembled WGS sequence"/>
</dbReference>
<dbReference type="PROSITE" id="PS00078">
    <property type="entry name" value="COX2"/>
    <property type="match status" value="1"/>
</dbReference>
<organism evidence="14 15">
    <name type="scientific">Perkinsus olseni</name>
    <name type="common">Perkinsus atlanticus</name>
    <dbReference type="NCBI Taxonomy" id="32597"/>
    <lineage>
        <taxon>Eukaryota</taxon>
        <taxon>Sar</taxon>
        <taxon>Alveolata</taxon>
        <taxon>Perkinsozoa</taxon>
        <taxon>Perkinsea</taxon>
        <taxon>Perkinsida</taxon>
        <taxon>Perkinsidae</taxon>
        <taxon>Perkinsus</taxon>
    </lineage>
</organism>
<protein>
    <recommendedName>
        <fullName evidence="9">Cytochrome c oxidase polypeptide II</fullName>
    </recommendedName>
</protein>
<feature type="region of interest" description="Disordered" evidence="12">
    <location>
        <begin position="392"/>
        <end position="440"/>
    </location>
</feature>
<evidence type="ECO:0000256" key="5">
    <source>
        <dbReference type="ARBA" id="ARBA00022723"/>
    </source>
</evidence>
<feature type="compositionally biased region" description="Basic and acidic residues" evidence="12">
    <location>
        <begin position="397"/>
        <end position="440"/>
    </location>
</feature>
<comment type="subcellular location">
    <subcellularLocation>
        <location evidence="2">Membrane</location>
    </subcellularLocation>
</comment>
<sequence>MATSSLRSLFGPANISNAEEEKEVKLQDVSPEDYPTPQKYLEGAPIPSWYSFQSNLVGDMDLKPGMARMLEVDKRLTLPTRTHIRFLITGADVIHSWSVPSLGIKCDATPGRLVKINTFIQREGVFYGQCSELCGTLHAFMPIVVEAVSPEAFAAHAKKWYKDYSRLRNSLLRAFPRRPCFNQRFFVTAESGFKGLLANDDILFPRVHVIGRDGGAIGVMDLEEAKAQAREANLDLVLVNANKQPPVCRIARRSDLEAQIVDKLKQKEILKEKQQTDLYSFDPSLKIKYMRYNCRIALPDFQRYILHHRELLLKKHRTEAVIMKGKAEEEEMRQMVVRIIAELKDIAKPVNLPLPAQSFEQPSVNVLIWPCTPEQAATFKIPKVAFAASDEMWNQQRAKEEAQRDPRNRRARQDPKMKDGKSARQRWIEQQERDGDGGVP</sequence>
<evidence type="ECO:0000256" key="10">
    <source>
        <dbReference type="ARBA" id="ARBA00049512"/>
    </source>
</evidence>
<dbReference type="Gene3D" id="2.60.40.420">
    <property type="entry name" value="Cupredoxins - blue copper proteins"/>
    <property type="match status" value="1"/>
</dbReference>
<dbReference type="PROSITE" id="PS50857">
    <property type="entry name" value="COX2_CUA"/>
    <property type="match status" value="1"/>
</dbReference>
<dbReference type="GO" id="GO:0004129">
    <property type="term" value="F:cytochrome-c oxidase activity"/>
    <property type="evidence" value="ECO:0007669"/>
    <property type="project" value="UniProtKB-EC"/>
</dbReference>
<comment type="cofactor">
    <cofactor evidence="1">
        <name>Cu cation</name>
        <dbReference type="ChEBI" id="CHEBI:23378"/>
    </cofactor>
</comment>
<dbReference type="Pfam" id="PF05198">
    <property type="entry name" value="IF3_N"/>
    <property type="match status" value="1"/>
</dbReference>
<proteinExistence type="inferred from homology"/>
<dbReference type="GO" id="GO:0003743">
    <property type="term" value="F:translation initiation factor activity"/>
    <property type="evidence" value="ECO:0007669"/>
    <property type="project" value="InterPro"/>
</dbReference>
<dbReference type="FunFam" id="2.60.40.420:FF:000063">
    <property type="entry name" value="Cytochrome c oxidase subunit 2, putative"/>
    <property type="match status" value="1"/>
</dbReference>
<comment type="similarity">
    <text evidence="3">Belongs to the cytochrome c oxidase subunit 2 family.</text>
</comment>
<accession>A0A7J6NF99</accession>
<dbReference type="SUPFAM" id="SSF49503">
    <property type="entry name" value="Cupredoxins"/>
    <property type="match status" value="1"/>
</dbReference>
<evidence type="ECO:0000256" key="8">
    <source>
        <dbReference type="ARBA" id="ARBA00023136"/>
    </source>
</evidence>
<comment type="caution">
    <text evidence="14">The sequence shown here is derived from an EMBL/GenBank/DDBJ whole genome shotgun (WGS) entry which is preliminary data.</text>
</comment>
<dbReference type="InterPro" id="IPR001505">
    <property type="entry name" value="Copper_CuA"/>
</dbReference>
<keyword evidence="6" id="KW-0249">Electron transport</keyword>
<feature type="coiled-coil region" evidence="11">
    <location>
        <begin position="222"/>
        <end position="273"/>
    </location>
</feature>
<dbReference type="InterPro" id="IPR045187">
    <property type="entry name" value="CcO_II"/>
</dbReference>
<keyword evidence="4" id="KW-0813">Transport</keyword>
<dbReference type="EMBL" id="JABANP010000426">
    <property type="protein sequence ID" value="KAF4682516.1"/>
    <property type="molecule type" value="Genomic_DNA"/>
</dbReference>
<comment type="catalytic activity">
    <reaction evidence="10">
        <text>4 Fe(II)-[cytochrome c] + O2 + 8 H(+)(in) = 4 Fe(III)-[cytochrome c] + 2 H2O + 4 H(+)(out)</text>
        <dbReference type="Rhea" id="RHEA:11436"/>
        <dbReference type="Rhea" id="RHEA-COMP:10350"/>
        <dbReference type="Rhea" id="RHEA-COMP:14399"/>
        <dbReference type="ChEBI" id="CHEBI:15377"/>
        <dbReference type="ChEBI" id="CHEBI:15378"/>
        <dbReference type="ChEBI" id="CHEBI:15379"/>
        <dbReference type="ChEBI" id="CHEBI:29033"/>
        <dbReference type="ChEBI" id="CHEBI:29034"/>
        <dbReference type="EC" id="7.1.1.9"/>
    </reaction>
    <physiologicalReaction direction="left-to-right" evidence="10">
        <dbReference type="Rhea" id="RHEA:11437"/>
    </physiologicalReaction>
</comment>
<dbReference type="InterPro" id="IPR036787">
    <property type="entry name" value="T_IF-3_N_sf"/>
</dbReference>
<keyword evidence="5" id="KW-0479">Metal-binding</keyword>
<evidence type="ECO:0000256" key="4">
    <source>
        <dbReference type="ARBA" id="ARBA00022448"/>
    </source>
</evidence>
<evidence type="ECO:0000256" key="7">
    <source>
        <dbReference type="ARBA" id="ARBA00023008"/>
    </source>
</evidence>
<evidence type="ECO:0000313" key="15">
    <source>
        <dbReference type="Proteomes" id="UP000541610"/>
    </source>
</evidence>
<dbReference type="OrthoDB" id="539285at2759"/>
<keyword evidence="7" id="KW-0186">Copper</keyword>
<dbReference type="GO" id="GO:0042773">
    <property type="term" value="P:ATP synthesis coupled electron transport"/>
    <property type="evidence" value="ECO:0007669"/>
    <property type="project" value="TreeGrafter"/>
</dbReference>
<dbReference type="SUPFAM" id="SSF54364">
    <property type="entry name" value="Translation initiation factor IF3, N-terminal domain"/>
    <property type="match status" value="1"/>
</dbReference>
<evidence type="ECO:0000259" key="13">
    <source>
        <dbReference type="PROSITE" id="PS50857"/>
    </source>
</evidence>
<evidence type="ECO:0000256" key="12">
    <source>
        <dbReference type="SAM" id="MobiDB-lite"/>
    </source>
</evidence>
<evidence type="ECO:0000256" key="2">
    <source>
        <dbReference type="ARBA" id="ARBA00004370"/>
    </source>
</evidence>
<dbReference type="GO" id="GO:0005507">
    <property type="term" value="F:copper ion binding"/>
    <property type="evidence" value="ECO:0007669"/>
    <property type="project" value="InterPro"/>
</dbReference>
<evidence type="ECO:0000256" key="6">
    <source>
        <dbReference type="ARBA" id="ARBA00022982"/>
    </source>
</evidence>
<name>A0A7J6NF99_PEROL</name>
<evidence type="ECO:0000313" key="14">
    <source>
        <dbReference type="EMBL" id="KAF4682516.1"/>
    </source>
</evidence>
<dbReference type="PRINTS" id="PR01166">
    <property type="entry name" value="CYCOXIDASEII"/>
</dbReference>
<dbReference type="PANTHER" id="PTHR22888:SF9">
    <property type="entry name" value="CYTOCHROME C OXIDASE SUBUNIT 2"/>
    <property type="match status" value="1"/>
</dbReference>